<dbReference type="PANTHER" id="PTHR23079:SF55">
    <property type="entry name" value="RNA-DIRECTED RNA POLYMERASE"/>
    <property type="match status" value="1"/>
</dbReference>
<comment type="similarity">
    <text evidence="1">Belongs to the RdRP family.</text>
</comment>
<dbReference type="STRING" id="743788.S8G1S7"/>
<dbReference type="Pfam" id="PF05183">
    <property type="entry name" value="RdRP"/>
    <property type="match status" value="1"/>
</dbReference>
<gene>
    <name evidence="3" type="ORF">FOMPIDRAFT_1046127</name>
</gene>
<keyword evidence="1" id="KW-0696">RNA-directed RNA polymerase</keyword>
<dbReference type="GO" id="GO:0031380">
    <property type="term" value="C:nuclear RNA-directed RNA polymerase complex"/>
    <property type="evidence" value="ECO:0007669"/>
    <property type="project" value="TreeGrafter"/>
</dbReference>
<keyword evidence="1" id="KW-0694">RNA-binding</keyword>
<name>S8G1S7_FOMSC</name>
<dbReference type="GO" id="GO:0003968">
    <property type="term" value="F:RNA-directed RNA polymerase activity"/>
    <property type="evidence" value="ECO:0007669"/>
    <property type="project" value="UniProtKB-KW"/>
</dbReference>
<dbReference type="InterPro" id="IPR007855">
    <property type="entry name" value="RDRP"/>
</dbReference>
<dbReference type="InParanoid" id="S8G1S7"/>
<proteinExistence type="inferred from homology"/>
<dbReference type="GO" id="GO:0030422">
    <property type="term" value="P:siRNA processing"/>
    <property type="evidence" value="ECO:0007669"/>
    <property type="project" value="TreeGrafter"/>
</dbReference>
<keyword evidence="1" id="KW-0808">Transferase</keyword>
<dbReference type="HOGENOM" id="CLU_001366_2_1_1"/>
<dbReference type="FunCoup" id="S8G1S7">
    <property type="interactions" value="8"/>
</dbReference>
<evidence type="ECO:0000313" key="4">
    <source>
        <dbReference type="Proteomes" id="UP000015241"/>
    </source>
</evidence>
<keyword evidence="4" id="KW-1185">Reference proteome</keyword>
<dbReference type="AlphaFoldDB" id="S8G1S7"/>
<dbReference type="InterPro" id="IPR057596">
    <property type="entry name" value="RDRP_core"/>
</dbReference>
<evidence type="ECO:0000313" key="3">
    <source>
        <dbReference type="EMBL" id="EPT04255.1"/>
    </source>
</evidence>
<dbReference type="EMBL" id="KE504127">
    <property type="protein sequence ID" value="EPT04255.1"/>
    <property type="molecule type" value="Genomic_DNA"/>
</dbReference>
<dbReference type="Proteomes" id="UP000015241">
    <property type="component" value="Unassembled WGS sequence"/>
</dbReference>
<dbReference type="eggNOG" id="KOG0988">
    <property type="taxonomic scope" value="Eukaryota"/>
</dbReference>
<comment type="catalytic activity">
    <reaction evidence="1">
        <text>RNA(n) + a ribonucleoside 5'-triphosphate = RNA(n+1) + diphosphate</text>
        <dbReference type="Rhea" id="RHEA:21248"/>
        <dbReference type="Rhea" id="RHEA-COMP:14527"/>
        <dbReference type="Rhea" id="RHEA-COMP:17342"/>
        <dbReference type="ChEBI" id="CHEBI:33019"/>
        <dbReference type="ChEBI" id="CHEBI:61557"/>
        <dbReference type="ChEBI" id="CHEBI:140395"/>
        <dbReference type="EC" id="2.7.7.48"/>
    </reaction>
</comment>
<dbReference type="OrthoDB" id="6513042at2759"/>
<dbReference type="EC" id="2.7.7.48" evidence="1"/>
<feature type="domain" description="RDRP core" evidence="2">
    <location>
        <begin position="403"/>
        <end position="991"/>
    </location>
</feature>
<evidence type="ECO:0000259" key="2">
    <source>
        <dbReference type="Pfam" id="PF05183"/>
    </source>
</evidence>
<dbReference type="PANTHER" id="PTHR23079">
    <property type="entry name" value="RNA-DEPENDENT RNA POLYMERASE"/>
    <property type="match status" value="1"/>
</dbReference>
<reference evidence="3 4" key="1">
    <citation type="journal article" date="2012" name="Science">
        <title>The Paleozoic origin of enzymatic lignin decomposition reconstructed from 31 fungal genomes.</title>
        <authorList>
            <person name="Floudas D."/>
            <person name="Binder M."/>
            <person name="Riley R."/>
            <person name="Barry K."/>
            <person name="Blanchette R.A."/>
            <person name="Henrissat B."/>
            <person name="Martinez A.T."/>
            <person name="Otillar R."/>
            <person name="Spatafora J.W."/>
            <person name="Yadav J.S."/>
            <person name="Aerts A."/>
            <person name="Benoit I."/>
            <person name="Boyd A."/>
            <person name="Carlson A."/>
            <person name="Copeland A."/>
            <person name="Coutinho P.M."/>
            <person name="de Vries R.P."/>
            <person name="Ferreira P."/>
            <person name="Findley K."/>
            <person name="Foster B."/>
            <person name="Gaskell J."/>
            <person name="Glotzer D."/>
            <person name="Gorecki P."/>
            <person name="Heitman J."/>
            <person name="Hesse C."/>
            <person name="Hori C."/>
            <person name="Igarashi K."/>
            <person name="Jurgens J.A."/>
            <person name="Kallen N."/>
            <person name="Kersten P."/>
            <person name="Kohler A."/>
            <person name="Kuees U."/>
            <person name="Kumar T.K.A."/>
            <person name="Kuo A."/>
            <person name="LaButti K."/>
            <person name="Larrondo L.F."/>
            <person name="Lindquist E."/>
            <person name="Ling A."/>
            <person name="Lombard V."/>
            <person name="Lucas S."/>
            <person name="Lundell T."/>
            <person name="Martin R."/>
            <person name="McLaughlin D.J."/>
            <person name="Morgenstern I."/>
            <person name="Morin E."/>
            <person name="Murat C."/>
            <person name="Nagy L.G."/>
            <person name="Nolan M."/>
            <person name="Ohm R.A."/>
            <person name="Patyshakuliyeva A."/>
            <person name="Rokas A."/>
            <person name="Ruiz-Duenas F.J."/>
            <person name="Sabat G."/>
            <person name="Salamov A."/>
            <person name="Samejima M."/>
            <person name="Schmutz J."/>
            <person name="Slot J.C."/>
            <person name="St John F."/>
            <person name="Stenlid J."/>
            <person name="Sun H."/>
            <person name="Sun S."/>
            <person name="Syed K."/>
            <person name="Tsang A."/>
            <person name="Wiebenga A."/>
            <person name="Young D."/>
            <person name="Pisabarro A."/>
            <person name="Eastwood D.C."/>
            <person name="Martin F."/>
            <person name="Cullen D."/>
            <person name="Grigoriev I.V."/>
            <person name="Hibbett D.S."/>
        </authorList>
    </citation>
    <scope>NUCLEOTIDE SEQUENCE</scope>
    <source>
        <strain evidence="4">FP-58527</strain>
    </source>
</reference>
<protein>
    <recommendedName>
        <fullName evidence="1">RNA-dependent RNA polymerase</fullName>
        <ecNumber evidence="1">2.7.7.48</ecNumber>
    </recommendedName>
</protein>
<accession>S8G1S7</accession>
<organism evidence="3 4">
    <name type="scientific">Fomitopsis schrenkii</name>
    <name type="common">Brown rot fungus</name>
    <dbReference type="NCBI Taxonomy" id="2126942"/>
    <lineage>
        <taxon>Eukaryota</taxon>
        <taxon>Fungi</taxon>
        <taxon>Dikarya</taxon>
        <taxon>Basidiomycota</taxon>
        <taxon>Agaricomycotina</taxon>
        <taxon>Agaricomycetes</taxon>
        <taxon>Polyporales</taxon>
        <taxon>Fomitopsis</taxon>
    </lineage>
</organism>
<dbReference type="GO" id="GO:0003723">
    <property type="term" value="F:RNA binding"/>
    <property type="evidence" value="ECO:0007669"/>
    <property type="project" value="UniProtKB-KW"/>
</dbReference>
<evidence type="ECO:0000256" key="1">
    <source>
        <dbReference type="RuleBase" id="RU363098"/>
    </source>
</evidence>
<sequence length="1190" mass="134283">MIIDLYNIGSNVNEEILWKHLAHVLRSPLYTPRCTCPIEFFVRILRQDGRGTTGEMDVPKEIGERFLADFGGRRPRCRFMIFGTIVVFKRSTKAPQSWQIGAVHGLPGAAARVVPPIKPDMLSKSVAVKAFQFGYYCRDEQFSVEWEMSPDLTTILAYDEDRAMFKLILCERSGTTRYVAFRAPSIYWVGAGSDADGGSISFGLNYAPSFLVGSWRNPQYMRRSVEERTRRVSAFVDDHAPLAPYTSSGIRILCRSLQDVDRFRKLAHSARLQVDGALYPAIRRALFAPGVQESYEAWVRSIPWQIAFQMEAMVRASLVDLREAQRELRARIERMNKRHGPDLTSAFLLVFRTQLLVSAGSEEGGSLQHIWDSTIREFLQRPPTLGLPMVDNEDLFPCLHVVVTPTTLLLSGPFPEQSNRVIRQYKVHEDCFIRVSFLDETKLTYRHDRYVDTTSLLKERVRRFLVDGLIIAGRLFTFLAYSQSGLKEHAVWFVKPFRHAGRLVTAETIIRGLGSFRDLPYDRELMRCPARYAARLSQAFTATDSALSVQPEDMLGTPDITTEDGKYCFTDGVGTLSPELARAIWAQLQAKGRRSGHARTYPRLFQIRLGGSKGMLSVDYNLKGLTIALRPSMVKYDAPHSLSVEIVRAFDRPSRYCLNRPQIMLLEHLGVPYEVFKTLQDSAVRDVQRAVVSLDMAAHTLEAYGLGASYRLSSTMRSLHRLGVEPFTEDISWQRMMNFAVNHVLRELKHHARIPVPRGWTLVGVADHHKYLRENEIFACVDDPDGEGEIYLEGPIMVTRSPSIHPGDIQMVHAIGKPPLGSPLSREMLKNGVVFSTNGRRPISTQLGGGDLDGDVYNLTPMVELHPSETQEPAAYEPAERRVLDRESTMVDVADFVTGYITSDTLGVIATNWLIIADSSKDGIFDRRCIKLSHLHSTAVDYAKTGKAVPLSSIPKFKGEKPDWCAPETRANDDERYYTSQSAIGKLFRAIKLPSLETVITSPPRRIEDMQMSAPNVIVKEYRQWSHARHDVLATLKVESRVQEFIFLSDGTTPRHLVKLMGDLFASFSCQLRSICAMNTIAEYSGLATLTEEEALVGTIAEKTSQPRRRKDAMARLRDQSERLTKAVRTEISGIDGTPHRQSLRQAWIAYNIGLMKKEFFGGISFTWIALGEIFDAIKDIEKEEGALPR</sequence>
<keyword evidence="1" id="KW-0548">Nucleotidyltransferase</keyword>